<sequence>MSVQIPLLYMWDDTLDILKIRDKILKGEWVLSRHARIRAGQRCIRDFDLVIAIANGEIIEDYPEDQRGHSCLVLGHTKDGQPVHSVCAFDPSGTFVIITAYFPEPPKWKDPKTRGVN</sequence>
<dbReference type="EMBL" id="QFGA01000004">
    <property type="protein sequence ID" value="TEB04386.1"/>
    <property type="molecule type" value="Genomic_DNA"/>
</dbReference>
<evidence type="ECO:0008006" key="3">
    <source>
        <dbReference type="Google" id="ProtNLM"/>
    </source>
</evidence>
<evidence type="ECO:0000313" key="1">
    <source>
        <dbReference type="EMBL" id="TEB04386.1"/>
    </source>
</evidence>
<dbReference type="AlphaFoldDB" id="A0A4Y7R6K1"/>
<accession>A0A4Y7R6K1</accession>
<keyword evidence="2" id="KW-1185">Reference proteome</keyword>
<dbReference type="InterPro" id="IPR025354">
    <property type="entry name" value="DUF4258"/>
</dbReference>
<dbReference type="Proteomes" id="UP000298324">
    <property type="component" value="Unassembled WGS sequence"/>
</dbReference>
<dbReference type="Pfam" id="PF14076">
    <property type="entry name" value="DUF4258"/>
    <property type="match status" value="1"/>
</dbReference>
<organism evidence="1 2">
    <name type="scientific">Pelotomaculum schinkii</name>
    <dbReference type="NCBI Taxonomy" id="78350"/>
    <lineage>
        <taxon>Bacteria</taxon>
        <taxon>Bacillati</taxon>
        <taxon>Bacillota</taxon>
        <taxon>Clostridia</taxon>
        <taxon>Eubacteriales</taxon>
        <taxon>Desulfotomaculaceae</taxon>
        <taxon>Pelotomaculum</taxon>
    </lineage>
</organism>
<gene>
    <name evidence="1" type="ORF">Psch_04113</name>
</gene>
<dbReference type="RefSeq" id="WP_243124267.1">
    <property type="nucleotide sequence ID" value="NZ_QFGA01000004.1"/>
</dbReference>
<proteinExistence type="predicted"/>
<evidence type="ECO:0000313" key="2">
    <source>
        <dbReference type="Proteomes" id="UP000298324"/>
    </source>
</evidence>
<comment type="caution">
    <text evidence="1">The sequence shown here is derived from an EMBL/GenBank/DDBJ whole genome shotgun (WGS) entry which is preliminary data.</text>
</comment>
<reference evidence="1 2" key="1">
    <citation type="journal article" date="2018" name="Environ. Microbiol.">
        <title>Novel energy conservation strategies and behaviour of Pelotomaculum schinkii driving syntrophic propionate catabolism.</title>
        <authorList>
            <person name="Hidalgo-Ahumada C.A.P."/>
            <person name="Nobu M.K."/>
            <person name="Narihiro T."/>
            <person name="Tamaki H."/>
            <person name="Liu W.T."/>
            <person name="Kamagata Y."/>
            <person name="Stams A.J.M."/>
            <person name="Imachi H."/>
            <person name="Sousa D.Z."/>
        </authorList>
    </citation>
    <scope>NUCLEOTIDE SEQUENCE [LARGE SCALE GENOMIC DNA]</scope>
    <source>
        <strain evidence="1 2">HH</strain>
    </source>
</reference>
<name>A0A4Y7R6K1_9FIRM</name>
<protein>
    <recommendedName>
        <fullName evidence="3">DUF4258 domain-containing protein</fullName>
    </recommendedName>
</protein>